<reference evidence="1" key="1">
    <citation type="journal article" date="2012" name="PLoS ONE">
        <title>Gene sets for utilization of primary and secondary nutrition supplies in the distal gut of endangered iberian lynx.</title>
        <authorList>
            <person name="Alcaide M."/>
            <person name="Messina E."/>
            <person name="Richter M."/>
            <person name="Bargiela R."/>
            <person name="Peplies J."/>
            <person name="Huws S.A."/>
            <person name="Newbold C.J."/>
            <person name="Golyshin P.N."/>
            <person name="Simon M.A."/>
            <person name="Lopez G."/>
            <person name="Yakimov M.M."/>
            <person name="Ferrer M."/>
        </authorList>
    </citation>
    <scope>NUCLEOTIDE SEQUENCE</scope>
</reference>
<feature type="non-terminal residue" evidence="1">
    <location>
        <position position="1"/>
    </location>
</feature>
<comment type="caution">
    <text evidence="1">The sequence shown here is derived from an EMBL/GenBank/DDBJ whole genome shotgun (WGS) entry which is preliminary data.</text>
</comment>
<dbReference type="GO" id="GO:0030527">
    <property type="term" value="F:structural constituent of chromatin"/>
    <property type="evidence" value="ECO:0007669"/>
    <property type="project" value="InterPro"/>
</dbReference>
<protein>
    <submittedName>
        <fullName evidence="1">Uncharacterized protein</fullName>
    </submittedName>
</protein>
<name>J9BNT8_9ZZZZ</name>
<sequence length="75" mass="8538">PIIPSTGLFSIKKQKSWSSHLKFLCFKTKSSYVNKLLNAPIMNELLTQLQEKMEAFQRDARLQNDKGNKAAGQRA</sequence>
<dbReference type="AlphaFoldDB" id="J9BNT8"/>
<organism evidence="1">
    <name type="scientific">gut metagenome</name>
    <dbReference type="NCBI Taxonomy" id="749906"/>
    <lineage>
        <taxon>unclassified sequences</taxon>
        <taxon>metagenomes</taxon>
        <taxon>organismal metagenomes</taxon>
    </lineage>
</organism>
<accession>J9BNT8</accession>
<dbReference type="Pfam" id="PF07432">
    <property type="entry name" value="Hc1"/>
    <property type="match status" value="1"/>
</dbReference>
<dbReference type="InterPro" id="IPR010886">
    <property type="entry name" value="Hc1"/>
</dbReference>
<gene>
    <name evidence="1" type="ORF">EVA_22643</name>
</gene>
<evidence type="ECO:0000313" key="1">
    <source>
        <dbReference type="EMBL" id="EJW89250.1"/>
    </source>
</evidence>
<dbReference type="EMBL" id="AMCI01009602">
    <property type="protein sequence ID" value="EJW89250.1"/>
    <property type="molecule type" value="Genomic_DNA"/>
</dbReference>
<dbReference type="GO" id="GO:0003677">
    <property type="term" value="F:DNA binding"/>
    <property type="evidence" value="ECO:0007669"/>
    <property type="project" value="InterPro"/>
</dbReference>
<feature type="non-terminal residue" evidence="1">
    <location>
        <position position="75"/>
    </location>
</feature>
<proteinExistence type="predicted"/>